<dbReference type="InterPro" id="IPR057727">
    <property type="entry name" value="WCX_dom"/>
</dbReference>
<gene>
    <name evidence="3" type="ORF">EBO15_43500</name>
</gene>
<dbReference type="PANTHER" id="PTHR34580">
    <property type="match status" value="1"/>
</dbReference>
<keyword evidence="4" id="KW-1185">Reference proteome</keyword>
<dbReference type="Pfam" id="PF25583">
    <property type="entry name" value="WCX"/>
    <property type="match status" value="1"/>
</dbReference>
<evidence type="ECO:0000313" key="3">
    <source>
        <dbReference type="EMBL" id="RMI28424.1"/>
    </source>
</evidence>
<feature type="domain" description="WYL" evidence="1">
    <location>
        <begin position="60"/>
        <end position="113"/>
    </location>
</feature>
<sequence length="252" mass="26692">GAVGAVAGAADGGAGEAALRALAKLEQVLPARLRRRVAAVAQATVPVDGPDAGPRVDPGVLAVLAAACRDGERVRFAYRDREGRVTRRLVEPSALVAASRRWYLVAFDPQARDTGHPDATGSTGSAGGGGSGAWRTFRLDRVEEVFPTGVRVARREVPGGDPAAWVRGSRAGGRPVVRAVLRVHAPVEVLADRLRVGRDEVEALDEGSCLLRTAPDSLEWTAMRLAHLEVEFTVLEPPELADRLREAGARLL</sequence>
<dbReference type="PROSITE" id="PS52050">
    <property type="entry name" value="WYL"/>
    <property type="match status" value="1"/>
</dbReference>
<accession>A0A3M2KTY9</accession>
<evidence type="ECO:0000259" key="2">
    <source>
        <dbReference type="Pfam" id="PF25583"/>
    </source>
</evidence>
<dbReference type="AlphaFoldDB" id="A0A3M2KTY9"/>
<feature type="non-terminal residue" evidence="3">
    <location>
        <position position="252"/>
    </location>
</feature>
<comment type="caution">
    <text evidence="3">The sequence shown here is derived from an EMBL/GenBank/DDBJ whole genome shotgun (WGS) entry which is preliminary data.</text>
</comment>
<proteinExistence type="predicted"/>
<name>A0A3M2KTY9_9ACTN</name>
<dbReference type="Proteomes" id="UP000282674">
    <property type="component" value="Unassembled WGS sequence"/>
</dbReference>
<dbReference type="InterPro" id="IPR026881">
    <property type="entry name" value="WYL_dom"/>
</dbReference>
<dbReference type="InterPro" id="IPR051534">
    <property type="entry name" value="CBASS_pafABC_assoc_protein"/>
</dbReference>
<dbReference type="Pfam" id="PF13280">
    <property type="entry name" value="WYL"/>
    <property type="match status" value="1"/>
</dbReference>
<dbReference type="EMBL" id="RFFG01000278">
    <property type="protein sequence ID" value="RMI28424.1"/>
    <property type="molecule type" value="Genomic_DNA"/>
</dbReference>
<evidence type="ECO:0000313" key="4">
    <source>
        <dbReference type="Proteomes" id="UP000282674"/>
    </source>
</evidence>
<dbReference type="OrthoDB" id="3616433at2"/>
<organism evidence="3 4">
    <name type="scientific">Actinomadura harenae</name>
    <dbReference type="NCBI Taxonomy" id="2483351"/>
    <lineage>
        <taxon>Bacteria</taxon>
        <taxon>Bacillati</taxon>
        <taxon>Actinomycetota</taxon>
        <taxon>Actinomycetes</taxon>
        <taxon>Streptosporangiales</taxon>
        <taxon>Thermomonosporaceae</taxon>
        <taxon>Actinomadura</taxon>
    </lineage>
</organism>
<feature type="domain" description="WCX" evidence="2">
    <location>
        <begin position="176"/>
        <end position="252"/>
    </location>
</feature>
<dbReference type="PANTHER" id="PTHR34580:SF3">
    <property type="entry name" value="PROTEIN PAFB"/>
    <property type="match status" value="1"/>
</dbReference>
<reference evidence="3 4" key="1">
    <citation type="submission" date="2018-10" db="EMBL/GenBank/DDBJ databases">
        <title>Isolation from soil.</title>
        <authorList>
            <person name="Hu J."/>
        </authorList>
    </citation>
    <scope>NUCLEOTIDE SEQUENCE [LARGE SCALE GENOMIC DNA]</scope>
    <source>
        <strain evidence="3 4">NEAU-Ht49</strain>
    </source>
</reference>
<protein>
    <submittedName>
        <fullName evidence="3">WYL domain-containing protein</fullName>
    </submittedName>
</protein>
<evidence type="ECO:0000259" key="1">
    <source>
        <dbReference type="Pfam" id="PF13280"/>
    </source>
</evidence>
<feature type="non-terminal residue" evidence="3">
    <location>
        <position position="1"/>
    </location>
</feature>